<organism evidence="6 7">
    <name type="scientific">Dispira parvispora</name>
    <dbReference type="NCBI Taxonomy" id="1520584"/>
    <lineage>
        <taxon>Eukaryota</taxon>
        <taxon>Fungi</taxon>
        <taxon>Fungi incertae sedis</taxon>
        <taxon>Zoopagomycota</taxon>
        <taxon>Kickxellomycotina</taxon>
        <taxon>Dimargaritomycetes</taxon>
        <taxon>Dimargaritales</taxon>
        <taxon>Dimargaritaceae</taxon>
        <taxon>Dispira</taxon>
    </lineage>
</organism>
<feature type="domain" description="TANGO6 HEAT repeat" evidence="4">
    <location>
        <begin position="277"/>
        <end position="345"/>
    </location>
</feature>
<evidence type="ECO:0000313" key="7">
    <source>
        <dbReference type="Proteomes" id="UP001150925"/>
    </source>
</evidence>
<evidence type="ECO:0000259" key="4">
    <source>
        <dbReference type="Pfam" id="PF23565"/>
    </source>
</evidence>
<evidence type="ECO:0000259" key="5">
    <source>
        <dbReference type="Pfam" id="PF25267"/>
    </source>
</evidence>
<dbReference type="Pfam" id="PF23565">
    <property type="entry name" value="ARM_TANGO6"/>
    <property type="match status" value="2"/>
</dbReference>
<dbReference type="OrthoDB" id="39591at2759"/>
<accession>A0A9W8E1I2</accession>
<dbReference type="InterPro" id="IPR011989">
    <property type="entry name" value="ARM-like"/>
</dbReference>
<dbReference type="InterPro" id="IPR019451">
    <property type="entry name" value="Rtp1_C1"/>
</dbReference>
<protein>
    <recommendedName>
        <fullName evidence="8">RNA polymerase II assembly factor Rtp1 C-terminal domain-containing protein</fullName>
    </recommendedName>
</protein>
<evidence type="ECO:0000256" key="1">
    <source>
        <dbReference type="ARBA" id="ARBA00005724"/>
    </source>
</evidence>
<evidence type="ECO:0000259" key="3">
    <source>
        <dbReference type="Pfam" id="PF10363"/>
    </source>
</evidence>
<dbReference type="PANTHER" id="PTHR20959:SF1">
    <property type="entry name" value="TRANSPORT AND GOLGI ORGANIZATION PROTEIN 6 HOMOLOG"/>
    <property type="match status" value="1"/>
</dbReference>
<dbReference type="SUPFAM" id="SSF48371">
    <property type="entry name" value="ARM repeat"/>
    <property type="match status" value="1"/>
</dbReference>
<dbReference type="InterPro" id="IPR057407">
    <property type="entry name" value="HEAT_TANGO6"/>
</dbReference>
<proteinExistence type="inferred from homology"/>
<dbReference type="Gene3D" id="1.25.10.10">
    <property type="entry name" value="Leucine-rich Repeat Variant"/>
    <property type="match status" value="1"/>
</dbReference>
<comment type="caution">
    <text evidence="6">The sequence shown here is derived from an EMBL/GenBank/DDBJ whole genome shotgun (WGS) entry which is preliminary data.</text>
</comment>
<feature type="domain" description="RNA polymerase II assembly factor Rtp1 C-terminal" evidence="3">
    <location>
        <begin position="782"/>
        <end position="895"/>
    </location>
</feature>
<dbReference type="PANTHER" id="PTHR20959">
    <property type="entry name" value="TRANSPORT AND GOLGI ORGANIZATION PROTEIN 6 FAMILY MEMBER"/>
    <property type="match status" value="1"/>
</dbReference>
<dbReference type="GO" id="GO:0009306">
    <property type="term" value="P:protein secretion"/>
    <property type="evidence" value="ECO:0007669"/>
    <property type="project" value="TreeGrafter"/>
</dbReference>
<feature type="domain" description="TANGO6 HEAT repeat" evidence="4">
    <location>
        <begin position="373"/>
        <end position="535"/>
    </location>
</feature>
<dbReference type="InterPro" id="IPR039600">
    <property type="entry name" value="TANGO6/Rtp1"/>
</dbReference>
<dbReference type="InterPro" id="IPR057347">
    <property type="entry name" value="TANGO6_N"/>
</dbReference>
<dbReference type="EMBL" id="JANBPY010001822">
    <property type="protein sequence ID" value="KAJ1958216.1"/>
    <property type="molecule type" value="Genomic_DNA"/>
</dbReference>
<gene>
    <name evidence="6" type="ORF">IWQ62_004937</name>
</gene>
<feature type="domain" description="TANGO6 N-terminal" evidence="5">
    <location>
        <begin position="31"/>
        <end position="217"/>
    </location>
</feature>
<feature type="compositionally biased region" description="Low complexity" evidence="2">
    <location>
        <begin position="69"/>
        <end position="83"/>
    </location>
</feature>
<dbReference type="Proteomes" id="UP001150925">
    <property type="component" value="Unassembled WGS sequence"/>
</dbReference>
<reference evidence="6" key="1">
    <citation type="submission" date="2022-07" db="EMBL/GenBank/DDBJ databases">
        <title>Phylogenomic reconstructions and comparative analyses of Kickxellomycotina fungi.</title>
        <authorList>
            <person name="Reynolds N.K."/>
            <person name="Stajich J.E."/>
            <person name="Barry K."/>
            <person name="Grigoriev I.V."/>
            <person name="Crous P."/>
            <person name="Smith M.E."/>
        </authorList>
    </citation>
    <scope>NUCLEOTIDE SEQUENCE</scope>
    <source>
        <strain evidence="6">RSA 1196</strain>
    </source>
</reference>
<sequence>MAEPLAHRLESAQNVLTDIQAFLKDSSVEPSDENQSTALVNRALTSLEALETELLRLAEEHSQPPPFSPTVVSSSTSRPVKSTPESRDKELLGIRDLKLVHSLLDFLVLQGVYPALLAGVGIPLNRRMRSVGVAVDHSLTQASPETALPGALENTEFLNRLSTLTDIAVRFTSMVTDSRSAHGFTTLRSILQSRYLLDLYAALIQLQYLATVHLAQVPSELAQNGDRLDSALSHLIDNIDPFRSLESLTTLLSVRSPVVPPAWFRSRCGQLLSRVIARPQGIQILIAFMLDDQDDTSVTPARLEGLARIVFAVPRQYHSRDTYYQVIAPQLHTLLTDNVNISLRQNYLGATRRNQPGKPPVDGKSVSAITYLCSQFYHKSPQYADRYILDSIITPFTRCLSNEVTKQSLQDGTTLVSEESLQFSLQALHFLLLTNDISVALFEHLLLPIAPLLYRIYDFSKSSPVTHEQPILDILLPLFRLTTQTTSLTLLKRMAFSRTEWVQCAPGPSGGVELRYVSPEQNQNDGKSSLSSDNQPLLNQLLAAHLNPDTFAEFLRALAQDRLVGDFFVILLKEYTSLASGGGGSSQWLETSLFLMNLIATLTERLGPTILGRPGQILEFANDTLERWLLQAEGPKNNEPHVPRVTKDNRLEPEGSGLLHIVSDAEPDVGIASSGLGETTPMGEPDESLPELGGGEELVLILNLISAVLTENKTLLDDEVRRLEITARHLELLKSLKNPAVQSVATDTSVRVHARLVRHSQKKATGEQDERARSLNESRERYSQAMEALEDDIVPIRAHGLIILRDMILSRDPLLHHDSVELTHAFDLFIQMVKNEESYLYLNAVKCLAALTDTHGMIFIPRLTALYQGTVKGTTLDHRLRAGEALLQTVQRSGQVLGKYIHLIVPALLRVLLDEPKVPLRSSAISILSVAAETSVYTLQPWLQEIFDWMLQLLLLDKHVELRRAAIVLLVMLLRGHSGDWFQAVPTGCIKEIYQALKRIEAMDSDQLTRHHARTGLDDLRNILRDYVDVKPPSGIVMLN</sequence>
<feature type="region of interest" description="Disordered" evidence="2">
    <location>
        <begin position="59"/>
        <end position="87"/>
    </location>
</feature>
<comment type="similarity">
    <text evidence="1">Belongs to the Tango6 family.</text>
</comment>
<name>A0A9W8E1I2_9FUNG</name>
<feature type="region of interest" description="Disordered" evidence="2">
    <location>
        <begin position="759"/>
        <end position="779"/>
    </location>
</feature>
<dbReference type="InterPro" id="IPR016024">
    <property type="entry name" value="ARM-type_fold"/>
</dbReference>
<dbReference type="Pfam" id="PF10363">
    <property type="entry name" value="RTP1_C1"/>
    <property type="match status" value="1"/>
</dbReference>
<dbReference type="Pfam" id="PF25267">
    <property type="entry name" value="TANGO6_N"/>
    <property type="match status" value="1"/>
</dbReference>
<evidence type="ECO:0008006" key="8">
    <source>
        <dbReference type="Google" id="ProtNLM"/>
    </source>
</evidence>
<keyword evidence="7" id="KW-1185">Reference proteome</keyword>
<dbReference type="AlphaFoldDB" id="A0A9W8E1I2"/>
<evidence type="ECO:0000256" key="2">
    <source>
        <dbReference type="SAM" id="MobiDB-lite"/>
    </source>
</evidence>
<evidence type="ECO:0000313" key="6">
    <source>
        <dbReference type="EMBL" id="KAJ1958216.1"/>
    </source>
</evidence>
<feature type="compositionally biased region" description="Basic and acidic residues" evidence="2">
    <location>
        <begin position="764"/>
        <end position="779"/>
    </location>
</feature>